<evidence type="ECO:0000313" key="2">
    <source>
        <dbReference type="EMBL" id="PKI53606.1"/>
    </source>
</evidence>
<feature type="region of interest" description="Disordered" evidence="1">
    <location>
        <begin position="9"/>
        <end position="30"/>
    </location>
</feature>
<keyword evidence="3" id="KW-1185">Reference proteome</keyword>
<reference evidence="2 3" key="1">
    <citation type="submission" date="2017-11" db="EMBL/GenBank/DDBJ databases">
        <title>De-novo sequencing of pomegranate (Punica granatum L.) genome.</title>
        <authorList>
            <person name="Akparov Z."/>
            <person name="Amiraslanov A."/>
            <person name="Hajiyeva S."/>
            <person name="Abbasov M."/>
            <person name="Kaur K."/>
            <person name="Hamwieh A."/>
            <person name="Solovyev V."/>
            <person name="Salamov A."/>
            <person name="Braich B."/>
            <person name="Kosarev P."/>
            <person name="Mahmoud A."/>
            <person name="Hajiyev E."/>
            <person name="Babayeva S."/>
            <person name="Izzatullayeva V."/>
            <person name="Mammadov A."/>
            <person name="Mammadov A."/>
            <person name="Sharifova S."/>
            <person name="Ojaghi J."/>
            <person name="Eynullazada K."/>
            <person name="Bayramov B."/>
            <person name="Abdulazimova A."/>
            <person name="Shahmuradov I."/>
        </authorList>
    </citation>
    <scope>NUCLEOTIDE SEQUENCE [LARGE SCALE GENOMIC DNA]</scope>
    <source>
        <strain evidence="3">cv. AG2017</strain>
        <tissue evidence="2">Leaf</tissue>
    </source>
</reference>
<sequence>MDLGWACEAKEMGRGPLADERSGSSGTTATTLQAAVLAPGRRGGGWNGRRFRPILEKIAEISDILRSGLAGIGRRDHGQPVSAPPALPGLPEN</sequence>
<name>A0A2I0JD65_PUNGR</name>
<evidence type="ECO:0000313" key="3">
    <source>
        <dbReference type="Proteomes" id="UP000233551"/>
    </source>
</evidence>
<evidence type="ECO:0000256" key="1">
    <source>
        <dbReference type="SAM" id="MobiDB-lite"/>
    </source>
</evidence>
<gene>
    <name evidence="2" type="ORF">CRG98_025997</name>
</gene>
<feature type="compositionally biased region" description="Basic and acidic residues" evidence="1">
    <location>
        <begin position="9"/>
        <end position="22"/>
    </location>
</feature>
<feature type="region of interest" description="Disordered" evidence="1">
    <location>
        <begin position="72"/>
        <end position="93"/>
    </location>
</feature>
<dbReference type="EMBL" id="PGOL01001847">
    <property type="protein sequence ID" value="PKI53606.1"/>
    <property type="molecule type" value="Genomic_DNA"/>
</dbReference>
<proteinExistence type="predicted"/>
<protein>
    <submittedName>
        <fullName evidence="2">Uncharacterized protein</fullName>
    </submittedName>
</protein>
<dbReference type="Proteomes" id="UP000233551">
    <property type="component" value="Unassembled WGS sequence"/>
</dbReference>
<organism evidence="2 3">
    <name type="scientific">Punica granatum</name>
    <name type="common">Pomegranate</name>
    <dbReference type="NCBI Taxonomy" id="22663"/>
    <lineage>
        <taxon>Eukaryota</taxon>
        <taxon>Viridiplantae</taxon>
        <taxon>Streptophyta</taxon>
        <taxon>Embryophyta</taxon>
        <taxon>Tracheophyta</taxon>
        <taxon>Spermatophyta</taxon>
        <taxon>Magnoliopsida</taxon>
        <taxon>eudicotyledons</taxon>
        <taxon>Gunneridae</taxon>
        <taxon>Pentapetalae</taxon>
        <taxon>rosids</taxon>
        <taxon>malvids</taxon>
        <taxon>Myrtales</taxon>
        <taxon>Lythraceae</taxon>
        <taxon>Punica</taxon>
    </lineage>
</organism>
<accession>A0A2I0JD65</accession>
<dbReference type="AlphaFoldDB" id="A0A2I0JD65"/>
<feature type="compositionally biased region" description="Pro residues" evidence="1">
    <location>
        <begin position="82"/>
        <end position="93"/>
    </location>
</feature>
<comment type="caution">
    <text evidence="2">The sequence shown here is derived from an EMBL/GenBank/DDBJ whole genome shotgun (WGS) entry which is preliminary data.</text>
</comment>